<feature type="compositionally biased region" description="Basic and acidic residues" evidence="1">
    <location>
        <begin position="403"/>
        <end position="412"/>
    </location>
</feature>
<feature type="compositionally biased region" description="Low complexity" evidence="1">
    <location>
        <begin position="325"/>
        <end position="337"/>
    </location>
</feature>
<feature type="compositionally biased region" description="Polar residues" evidence="1">
    <location>
        <begin position="737"/>
        <end position="751"/>
    </location>
</feature>
<feature type="region of interest" description="Disordered" evidence="1">
    <location>
        <begin position="527"/>
        <end position="578"/>
    </location>
</feature>
<keyword evidence="3" id="KW-1185">Reference proteome</keyword>
<feature type="compositionally biased region" description="Basic and acidic residues" evidence="1">
    <location>
        <begin position="287"/>
        <end position="302"/>
    </location>
</feature>
<evidence type="ECO:0000313" key="3">
    <source>
        <dbReference type="Proteomes" id="UP001054945"/>
    </source>
</evidence>
<feature type="region of interest" description="Disordered" evidence="1">
    <location>
        <begin position="287"/>
        <end position="337"/>
    </location>
</feature>
<protein>
    <submittedName>
        <fullName evidence="2">Unconventional myosin-XV</fullName>
    </submittedName>
</protein>
<accession>A0AAV4M687</accession>
<feature type="compositionally biased region" description="Basic and acidic residues" evidence="1">
    <location>
        <begin position="163"/>
        <end position="190"/>
    </location>
</feature>
<evidence type="ECO:0000256" key="1">
    <source>
        <dbReference type="SAM" id="MobiDB-lite"/>
    </source>
</evidence>
<dbReference type="AlphaFoldDB" id="A0AAV4M687"/>
<dbReference type="EMBL" id="BPLR01019414">
    <property type="protein sequence ID" value="GIX67566.1"/>
    <property type="molecule type" value="Genomic_DNA"/>
</dbReference>
<feature type="compositionally biased region" description="Polar residues" evidence="1">
    <location>
        <begin position="539"/>
        <end position="562"/>
    </location>
</feature>
<evidence type="ECO:0000313" key="2">
    <source>
        <dbReference type="EMBL" id="GIX67566.1"/>
    </source>
</evidence>
<feature type="compositionally biased region" description="Acidic residues" evidence="1">
    <location>
        <begin position="349"/>
        <end position="368"/>
    </location>
</feature>
<proteinExistence type="predicted"/>
<organism evidence="2 3">
    <name type="scientific">Caerostris extrusa</name>
    <name type="common">Bark spider</name>
    <name type="synonym">Caerostris bankana</name>
    <dbReference type="NCBI Taxonomy" id="172846"/>
    <lineage>
        <taxon>Eukaryota</taxon>
        <taxon>Metazoa</taxon>
        <taxon>Ecdysozoa</taxon>
        <taxon>Arthropoda</taxon>
        <taxon>Chelicerata</taxon>
        <taxon>Arachnida</taxon>
        <taxon>Araneae</taxon>
        <taxon>Araneomorphae</taxon>
        <taxon>Entelegynae</taxon>
        <taxon>Araneoidea</taxon>
        <taxon>Araneidae</taxon>
        <taxon>Caerostris</taxon>
    </lineage>
</organism>
<sequence>MALEARFADGGTMYGPVESLTTGEEFAASLLKARLETATLLSVDILSFISCGSQGIEDCYGWTVDLDDDGDLYELNGYDYVLDLVAETEVPPAFPVCKSFFLVSANKNKKTRSSTWAASPHNPERINTFEIEIDESPPAPIRYKQPIKSRSIDDITRADQHSSLEYVTRERRKERIRSSSHERLLDDTGRTDPPLSKTSALNDRYFENGKTTRSDLIVDDRSRARPEPIGSMLGLSKSKLNERYTEREVQGLSETSKLNKSAWQDELGLASSALNDRYFSRQELLKQTKTDGSDAGSRRDGSVIHGASPSIDETSKINGHSPDMNGSGNNRDNSNSSQASIDAIEFPEFDFPENGDEQEGIEPDDFFPDPDGSRCSRQTESTRYVKYGGKQMSSKPHSHSTKAHIDRNRDDYSSVGGPKSSAMSDTSEAPSLASHVKNVRIPSHTSDLDQYLDDLFNPVLDGNLDELSDARSLAASIKGGRSPEPLSAFNANTSETDPYNILDELLPEPFEEDLRNLEDPEHLAKALKGGGKAVGGGIDTQQRGASNGLHSQSMTPNLSTPSPALPGGVGNSSASSTTGGNNLPLYNLSGMTVPMVDASQLIQQQLLQQQMIQLQQRAFLASAVQQNLQIQQHLMQQNQALQHLLSNSSVSPASPVPMGPSLLAEAPLSFPGAMSPPTLGPLHPSSPRQVFPRHCSRQRHPTSPTYPSSRPPFSPAAPIPHPHPSRSGPLPHLRGSPTPSLTCRTKSSATF</sequence>
<name>A0AAV4M687_CAEEX</name>
<reference evidence="2 3" key="1">
    <citation type="submission" date="2021-06" db="EMBL/GenBank/DDBJ databases">
        <title>Caerostris extrusa draft genome.</title>
        <authorList>
            <person name="Kono N."/>
            <person name="Arakawa K."/>
        </authorList>
    </citation>
    <scope>NUCLEOTIDE SEQUENCE [LARGE SCALE GENOMIC DNA]</scope>
</reference>
<feature type="region of interest" description="Disordered" evidence="1">
    <location>
        <begin position="349"/>
        <end position="428"/>
    </location>
</feature>
<feature type="region of interest" description="Disordered" evidence="1">
    <location>
        <begin position="163"/>
        <end position="206"/>
    </location>
</feature>
<comment type="caution">
    <text evidence="2">The sequence shown here is derived from an EMBL/GenBank/DDBJ whole genome shotgun (WGS) entry which is preliminary data.</text>
</comment>
<feature type="region of interest" description="Disordered" evidence="1">
    <location>
        <begin position="674"/>
        <end position="751"/>
    </location>
</feature>
<feature type="compositionally biased region" description="Pro residues" evidence="1">
    <location>
        <begin position="709"/>
        <end position="722"/>
    </location>
</feature>
<gene>
    <name evidence="2" type="primary">Myo15a</name>
    <name evidence="2" type="ORF">CEXT_247882</name>
</gene>
<feature type="compositionally biased region" description="Gly residues" evidence="1">
    <location>
        <begin position="528"/>
        <end position="538"/>
    </location>
</feature>
<dbReference type="Proteomes" id="UP001054945">
    <property type="component" value="Unassembled WGS sequence"/>
</dbReference>